<proteinExistence type="predicted"/>
<dbReference type="WBParaSite" id="SRDH1_55330.1">
    <property type="protein sequence ID" value="SRDH1_55330.1"/>
    <property type="gene ID" value="SRDH1_55330"/>
</dbReference>
<evidence type="ECO:0000313" key="1">
    <source>
        <dbReference type="Proteomes" id="UP000050792"/>
    </source>
</evidence>
<reference evidence="1" key="1">
    <citation type="submission" date="2022-06" db="EMBL/GenBank/DDBJ databases">
        <authorList>
            <person name="Berger JAMES D."/>
            <person name="Berger JAMES D."/>
        </authorList>
    </citation>
    <scope>NUCLEOTIDE SEQUENCE [LARGE SCALE GENOMIC DNA]</scope>
</reference>
<sequence length="108" mass="12532">MKDQFAHYHKPNLNLVCLATPKVITQRHLYNIQNVTTYSARETYSPCITRKESVNHFLLLDQCHYENKTHVELCGLSNCLINHLSICCLNFHYLFDANDVVNGSYTLN</sequence>
<accession>A0AA85FLI7</accession>
<dbReference type="Proteomes" id="UP000050792">
    <property type="component" value="Unassembled WGS sequence"/>
</dbReference>
<evidence type="ECO:0000313" key="2">
    <source>
        <dbReference type="WBParaSite" id="SRDH1_55330.1"/>
    </source>
</evidence>
<dbReference type="AlphaFoldDB" id="A0AA85FLI7"/>
<organism evidence="1 2">
    <name type="scientific">Schistosoma rodhaini</name>
    <dbReference type="NCBI Taxonomy" id="6188"/>
    <lineage>
        <taxon>Eukaryota</taxon>
        <taxon>Metazoa</taxon>
        <taxon>Spiralia</taxon>
        <taxon>Lophotrochozoa</taxon>
        <taxon>Platyhelminthes</taxon>
        <taxon>Trematoda</taxon>
        <taxon>Digenea</taxon>
        <taxon>Strigeidida</taxon>
        <taxon>Schistosomatoidea</taxon>
        <taxon>Schistosomatidae</taxon>
        <taxon>Schistosoma</taxon>
    </lineage>
</organism>
<name>A0AA85FLI7_9TREM</name>
<reference evidence="2" key="2">
    <citation type="submission" date="2023-11" db="UniProtKB">
        <authorList>
            <consortium name="WormBaseParasite"/>
        </authorList>
    </citation>
    <scope>IDENTIFICATION</scope>
</reference>
<keyword evidence="1" id="KW-1185">Reference proteome</keyword>
<protein>
    <submittedName>
        <fullName evidence="2">Uncharacterized protein</fullName>
    </submittedName>
</protein>